<protein>
    <submittedName>
        <fullName evidence="2">Uncharacterized protein</fullName>
    </submittedName>
</protein>
<dbReference type="EMBL" id="LAZR01011765">
    <property type="protein sequence ID" value="KKM59962.1"/>
    <property type="molecule type" value="Genomic_DNA"/>
</dbReference>
<feature type="compositionally biased region" description="Polar residues" evidence="1">
    <location>
        <begin position="40"/>
        <end position="52"/>
    </location>
</feature>
<name>A0A0F9LSB6_9ZZZZ</name>
<dbReference type="AlphaFoldDB" id="A0A0F9LSB6"/>
<feature type="compositionally biased region" description="Basic and acidic residues" evidence="1">
    <location>
        <begin position="53"/>
        <end position="69"/>
    </location>
</feature>
<accession>A0A0F9LSB6</accession>
<sequence length="119" mass="12700">MSEFEQKVLKLLEGINGKLDTLLTGGTATSSSHSFGGSPEPSQVTSSPSSRPKPSEIVEKQKEAEKLIEKPPVEGRRVCADCGGTTFNAVEDKSQVLHQMGGVKIYAKKYICRGCGAES</sequence>
<reference evidence="2" key="1">
    <citation type="journal article" date="2015" name="Nature">
        <title>Complex archaea that bridge the gap between prokaryotes and eukaryotes.</title>
        <authorList>
            <person name="Spang A."/>
            <person name="Saw J.H."/>
            <person name="Jorgensen S.L."/>
            <person name="Zaremba-Niedzwiedzka K."/>
            <person name="Martijn J."/>
            <person name="Lind A.E."/>
            <person name="van Eijk R."/>
            <person name="Schleper C."/>
            <person name="Guy L."/>
            <person name="Ettema T.J."/>
        </authorList>
    </citation>
    <scope>NUCLEOTIDE SEQUENCE</scope>
</reference>
<organism evidence="2">
    <name type="scientific">marine sediment metagenome</name>
    <dbReference type="NCBI Taxonomy" id="412755"/>
    <lineage>
        <taxon>unclassified sequences</taxon>
        <taxon>metagenomes</taxon>
        <taxon>ecological metagenomes</taxon>
    </lineage>
</organism>
<feature type="compositionally biased region" description="Low complexity" evidence="1">
    <location>
        <begin position="22"/>
        <end position="38"/>
    </location>
</feature>
<evidence type="ECO:0000313" key="2">
    <source>
        <dbReference type="EMBL" id="KKM59962.1"/>
    </source>
</evidence>
<feature type="region of interest" description="Disordered" evidence="1">
    <location>
        <begin position="22"/>
        <end position="69"/>
    </location>
</feature>
<comment type="caution">
    <text evidence="2">The sequence shown here is derived from an EMBL/GenBank/DDBJ whole genome shotgun (WGS) entry which is preliminary data.</text>
</comment>
<gene>
    <name evidence="2" type="ORF">LCGC14_1546680</name>
</gene>
<evidence type="ECO:0000256" key="1">
    <source>
        <dbReference type="SAM" id="MobiDB-lite"/>
    </source>
</evidence>
<proteinExistence type="predicted"/>